<evidence type="ECO:0000313" key="2">
    <source>
        <dbReference type="EMBL" id="SEJ18542.1"/>
    </source>
</evidence>
<evidence type="ECO:0000313" key="3">
    <source>
        <dbReference type="Proteomes" id="UP000183028"/>
    </source>
</evidence>
<protein>
    <submittedName>
        <fullName evidence="2">Uncharacterized protein</fullName>
    </submittedName>
</protein>
<gene>
    <name evidence="2" type="ORF">SAMN04487834_10706</name>
</gene>
<accession>A0A1H6X1A4</accession>
<keyword evidence="1" id="KW-0472">Membrane</keyword>
<dbReference type="OrthoDB" id="9913929at2"/>
<feature type="transmembrane region" description="Helical" evidence="1">
    <location>
        <begin position="67"/>
        <end position="86"/>
    </location>
</feature>
<name>A0A1H6X1A4_9FIRM</name>
<proteinExistence type="predicted"/>
<dbReference type="STRING" id="322505.SAMN04487836_11129"/>
<dbReference type="EMBL" id="FNYK01000070">
    <property type="protein sequence ID" value="SEJ18542.1"/>
    <property type="molecule type" value="Genomic_DNA"/>
</dbReference>
<dbReference type="Proteomes" id="UP000183028">
    <property type="component" value="Unassembled WGS sequence"/>
</dbReference>
<dbReference type="AlphaFoldDB" id="A0A1H6X1A4"/>
<keyword evidence="1" id="KW-0812">Transmembrane</keyword>
<keyword evidence="3" id="KW-1185">Reference proteome</keyword>
<feature type="transmembrane region" description="Helical" evidence="1">
    <location>
        <begin position="45"/>
        <end position="62"/>
    </location>
</feature>
<keyword evidence="1" id="KW-1133">Transmembrane helix</keyword>
<evidence type="ECO:0000256" key="1">
    <source>
        <dbReference type="SAM" id="Phobius"/>
    </source>
</evidence>
<feature type="transmembrane region" description="Helical" evidence="1">
    <location>
        <begin position="98"/>
        <end position="121"/>
    </location>
</feature>
<dbReference type="RefSeq" id="WP_074732703.1">
    <property type="nucleotide sequence ID" value="NZ_FNYK01000070.1"/>
</dbReference>
<reference evidence="3" key="1">
    <citation type="submission" date="2016-10" db="EMBL/GenBank/DDBJ databases">
        <authorList>
            <person name="Varghese N."/>
        </authorList>
    </citation>
    <scope>NUCLEOTIDE SEQUENCE [LARGE SCALE GENOMIC DNA]</scope>
    <source>
        <strain evidence="3">DSM 20406</strain>
    </source>
</reference>
<feature type="transmembrane region" description="Helical" evidence="1">
    <location>
        <begin position="7"/>
        <end position="25"/>
    </location>
</feature>
<sequence length="125" mass="14481">MNEKLRGVLYVLIPSIIYTIYSRYIPTITTYITTHIPLTSEQARIIIFMLMGVVLYLTYNMAIHKRILYRVVNIIHIVIGLFPLYASYLTDIPYVNEYMRILGDAYVIVELVAGVGIVNMIESFR</sequence>
<organism evidence="2 3">
    <name type="scientific">Sharpea azabuensis</name>
    <dbReference type="NCBI Taxonomy" id="322505"/>
    <lineage>
        <taxon>Bacteria</taxon>
        <taxon>Bacillati</taxon>
        <taxon>Bacillota</taxon>
        <taxon>Erysipelotrichia</taxon>
        <taxon>Erysipelotrichales</taxon>
        <taxon>Coprobacillaceae</taxon>
        <taxon>Sharpea</taxon>
    </lineage>
</organism>